<evidence type="ECO:0000313" key="4">
    <source>
        <dbReference type="Proteomes" id="UP000249005"/>
    </source>
</evidence>
<evidence type="ECO:0000259" key="2">
    <source>
        <dbReference type="Pfam" id="PF13460"/>
    </source>
</evidence>
<dbReference type="Gene3D" id="3.40.50.720">
    <property type="entry name" value="NAD(P)-binding Rossmann-like Domain"/>
    <property type="match status" value="1"/>
</dbReference>
<reference evidence="3 4" key="1">
    <citation type="submission" date="2018-06" db="EMBL/GenBank/DDBJ databases">
        <authorList>
            <consortium name="Pathogen Informatics"/>
            <person name="Doyle S."/>
        </authorList>
    </citation>
    <scope>NUCLEOTIDE SEQUENCE [LARGE SCALE GENOMIC DNA]</scope>
    <source>
        <strain evidence="3 4">NCTC12151</strain>
    </source>
</reference>
<dbReference type="GO" id="GO:0044877">
    <property type="term" value="F:protein-containing complex binding"/>
    <property type="evidence" value="ECO:0007669"/>
    <property type="project" value="TreeGrafter"/>
</dbReference>
<accession>A0A2X4XI50</accession>
<dbReference type="OrthoDB" id="9774199at2"/>
<dbReference type="AlphaFoldDB" id="A0A2X4XI50"/>
<dbReference type="InterPro" id="IPR016040">
    <property type="entry name" value="NAD(P)-bd_dom"/>
</dbReference>
<dbReference type="InterPro" id="IPR036291">
    <property type="entry name" value="NAD(P)-bd_dom_sf"/>
</dbReference>
<keyword evidence="1" id="KW-0812">Transmembrane</keyword>
<dbReference type="KEGG" id="lri:NCTC12151_01380"/>
<name>A0A2X4XI50_9GAMM</name>
<gene>
    <name evidence="3" type="ORF">NCTC12151_01380</name>
</gene>
<keyword evidence="1" id="KW-1133">Transmembrane helix</keyword>
<proteinExistence type="predicted"/>
<keyword evidence="1" id="KW-0472">Membrane</keyword>
<evidence type="ECO:0000313" key="3">
    <source>
        <dbReference type="EMBL" id="SQI39535.1"/>
    </source>
</evidence>
<dbReference type="Pfam" id="PF13460">
    <property type="entry name" value="NAD_binding_10"/>
    <property type="match status" value="1"/>
</dbReference>
<dbReference type="Proteomes" id="UP000249005">
    <property type="component" value="Chromosome 1"/>
</dbReference>
<sequence length="481" mass="54671">MTPLRILVLGASGYIGQNLLPYLTAEGHRVIAAGRRIDWLEEQHFPNVTCQYVDLMQPETIPPVLNNIDVVYYLVHGMGEGSDFIYRERQAAQHLQQALRFSQVKHIIFLSAIQPKEPSHSQHLTARKITGEVLRSSGIPVTELRAGIIVGPGSAAFEVMRDMVYSLPILTPPRWVRSKSSPIALENLLVYLTNILAHPSSEHRIFDLGGPEYVSYQNMFERFIGLTGKKRWIIPIPLPTRLISVYWLNMITTVPTSTAKALIEGLKHDLPANDAPIRQLIPQTLLNYDDAVRKTLEKEQQAVNSTDWGYSPEARARWRPGYAFYPKQAGYSVKTRASAESLWSVCQEIGGERGYFYANVLWKIRAILDDAVGGERRYGRPERDELQVGDRIDAWQVISIRPKRQLVMLFRMKAPGLGRLTLTITDTTQYRQIDVRAWWHPAGFNGLLYWFAMMPAHLFIFKGMAKRIASLAEARDDHIPS</sequence>
<dbReference type="InterPro" id="IPR021295">
    <property type="entry name" value="DUF2867"/>
</dbReference>
<evidence type="ECO:0000256" key="1">
    <source>
        <dbReference type="SAM" id="Phobius"/>
    </source>
</evidence>
<dbReference type="PANTHER" id="PTHR12126:SF11">
    <property type="entry name" value="NADH DEHYDROGENASE [UBIQUINONE] 1 ALPHA SUBCOMPLEX SUBUNIT 9, MITOCHONDRIAL"/>
    <property type="match status" value="1"/>
</dbReference>
<dbReference type="Pfam" id="PF11066">
    <property type="entry name" value="DUF2867"/>
    <property type="match status" value="1"/>
</dbReference>
<dbReference type="RefSeq" id="WP_111739967.1">
    <property type="nucleotide sequence ID" value="NZ_LR698987.1"/>
</dbReference>
<dbReference type="SUPFAM" id="SSF51735">
    <property type="entry name" value="NAD(P)-binding Rossmann-fold domains"/>
    <property type="match status" value="1"/>
</dbReference>
<dbReference type="PANTHER" id="PTHR12126">
    <property type="entry name" value="NADH-UBIQUINONE OXIDOREDUCTASE 39 KDA SUBUNIT-RELATED"/>
    <property type="match status" value="1"/>
</dbReference>
<feature type="transmembrane region" description="Helical" evidence="1">
    <location>
        <begin position="438"/>
        <end position="461"/>
    </location>
</feature>
<protein>
    <submittedName>
        <fullName evidence="3">NADH-flavin reductase</fullName>
    </submittedName>
</protein>
<keyword evidence="4" id="KW-1185">Reference proteome</keyword>
<feature type="domain" description="NAD(P)-binding" evidence="2">
    <location>
        <begin position="10"/>
        <end position="149"/>
    </location>
</feature>
<dbReference type="InterPro" id="IPR051207">
    <property type="entry name" value="ComplexI_NDUFA9_subunit"/>
</dbReference>
<organism evidence="3 4">
    <name type="scientific">Leminorella richardii</name>
    <dbReference type="NCBI Taxonomy" id="158841"/>
    <lineage>
        <taxon>Bacteria</taxon>
        <taxon>Pseudomonadati</taxon>
        <taxon>Pseudomonadota</taxon>
        <taxon>Gammaproteobacteria</taxon>
        <taxon>Enterobacterales</taxon>
        <taxon>Budviciaceae</taxon>
        <taxon>Leminorella</taxon>
    </lineage>
</organism>
<dbReference type="EMBL" id="LS483470">
    <property type="protein sequence ID" value="SQI39535.1"/>
    <property type="molecule type" value="Genomic_DNA"/>
</dbReference>